<comment type="subcellular location">
    <subcellularLocation>
        <location evidence="1">Cell membrane</location>
        <topology evidence="1">Multi-pass membrane protein</topology>
    </subcellularLocation>
</comment>
<dbReference type="NCBIfam" id="TIGR00711">
    <property type="entry name" value="efflux_EmrB"/>
    <property type="match status" value="1"/>
</dbReference>
<feature type="transmembrane region" description="Helical" evidence="7">
    <location>
        <begin position="489"/>
        <end position="512"/>
    </location>
</feature>
<keyword evidence="4 7" id="KW-0812">Transmembrane</keyword>
<proteinExistence type="predicted"/>
<evidence type="ECO:0000256" key="7">
    <source>
        <dbReference type="SAM" id="Phobius"/>
    </source>
</evidence>
<evidence type="ECO:0000313" key="9">
    <source>
        <dbReference type="EMBL" id="MBB5752827.1"/>
    </source>
</evidence>
<dbReference type="GO" id="GO:0005886">
    <property type="term" value="C:plasma membrane"/>
    <property type="evidence" value="ECO:0007669"/>
    <property type="project" value="UniProtKB-SubCell"/>
</dbReference>
<dbReference type="Proteomes" id="UP000523821">
    <property type="component" value="Unassembled WGS sequence"/>
</dbReference>
<dbReference type="RefSeq" id="WP_183854981.1">
    <property type="nucleotide sequence ID" value="NZ_JACHOO010000003.1"/>
</dbReference>
<organism evidence="9 10">
    <name type="scientific">Prosthecomicrobium pneumaticum</name>
    <dbReference type="NCBI Taxonomy" id="81895"/>
    <lineage>
        <taxon>Bacteria</taxon>
        <taxon>Pseudomonadati</taxon>
        <taxon>Pseudomonadota</taxon>
        <taxon>Alphaproteobacteria</taxon>
        <taxon>Hyphomicrobiales</taxon>
        <taxon>Kaistiaceae</taxon>
        <taxon>Prosthecomicrobium</taxon>
    </lineage>
</organism>
<feature type="transmembrane region" description="Helical" evidence="7">
    <location>
        <begin position="251"/>
        <end position="273"/>
    </location>
</feature>
<dbReference type="InterPro" id="IPR011701">
    <property type="entry name" value="MFS"/>
</dbReference>
<reference evidence="9 10" key="1">
    <citation type="submission" date="2020-08" db="EMBL/GenBank/DDBJ databases">
        <title>Genomic Encyclopedia of Type Strains, Phase IV (KMG-IV): sequencing the most valuable type-strain genomes for metagenomic binning, comparative biology and taxonomic classification.</title>
        <authorList>
            <person name="Goeker M."/>
        </authorList>
    </citation>
    <scope>NUCLEOTIDE SEQUENCE [LARGE SCALE GENOMIC DNA]</scope>
    <source>
        <strain evidence="9 10">DSM 16268</strain>
    </source>
</reference>
<sequence>MTGIDESGTDAIRAGGTDARAAAPGDAGTTRPGAGFVLLATILASGMAFMDGSIMTIALPFLRDQLGASLGEAQWAANGYTLTLAAFTLIGGAAGDAYGLRRVFLLGIALFGIASAACGLAWSPGSLILARAVQGIGAALMVPGSLALIAAHYPPERRGAAIGTWAAAASIAPALGPVVGGALADLASWRFLFLINVPFALAAFWLTASKVAADRRHAAATMDYWGGLLAVLGLGLVAYGLTALGAPDRPFGAPLLLGIALAGAAVLGLFLLWEARTAQPMMPLALFADRTFAGVNGLTLLLYFALSGAFFFLPTALIAGHGYPAALAGSVFLPFVVVMGVLSRFGGQMADRFGVRPLLSLGPVLTGLSFLALGPAVAQGGFWLAMLPVMLLMGLGMGITVAPLSTAVMNAAPAERGGAASGINNAVARVAGLLAVASLGIAVGMGFSLALSGETGTAAATVAAAGFGGLGAAEAAGPEATALAARAHIMGFAAAATICGVLAILAGVIGWLTTPGREDPASGAGEKASPPPAAG</sequence>
<evidence type="ECO:0000256" key="4">
    <source>
        <dbReference type="ARBA" id="ARBA00022692"/>
    </source>
</evidence>
<feature type="transmembrane region" description="Helical" evidence="7">
    <location>
        <begin position="430"/>
        <end position="451"/>
    </location>
</feature>
<evidence type="ECO:0000313" key="10">
    <source>
        <dbReference type="Proteomes" id="UP000523821"/>
    </source>
</evidence>
<dbReference type="Pfam" id="PF07690">
    <property type="entry name" value="MFS_1"/>
    <property type="match status" value="1"/>
</dbReference>
<feature type="transmembrane region" description="Helical" evidence="7">
    <location>
        <begin position="73"/>
        <end position="91"/>
    </location>
</feature>
<feature type="transmembrane region" description="Helical" evidence="7">
    <location>
        <begin position="358"/>
        <end position="377"/>
    </location>
</feature>
<name>A0A7W9L1L3_9HYPH</name>
<feature type="domain" description="Major facilitator superfamily (MFS) profile" evidence="8">
    <location>
        <begin position="37"/>
        <end position="518"/>
    </location>
</feature>
<feature type="transmembrane region" description="Helical" evidence="7">
    <location>
        <begin position="128"/>
        <end position="150"/>
    </location>
</feature>
<dbReference type="PANTHER" id="PTHR42718">
    <property type="entry name" value="MAJOR FACILITATOR SUPERFAMILY MULTIDRUG TRANSPORTER MFSC"/>
    <property type="match status" value="1"/>
</dbReference>
<feature type="transmembrane region" description="Helical" evidence="7">
    <location>
        <begin position="224"/>
        <end position="245"/>
    </location>
</feature>
<dbReference type="Gene3D" id="1.20.1250.20">
    <property type="entry name" value="MFS general substrate transporter like domains"/>
    <property type="match status" value="1"/>
</dbReference>
<evidence type="ECO:0000256" key="2">
    <source>
        <dbReference type="ARBA" id="ARBA00022448"/>
    </source>
</evidence>
<feature type="transmembrane region" description="Helical" evidence="7">
    <location>
        <begin position="457"/>
        <end position="477"/>
    </location>
</feature>
<evidence type="ECO:0000256" key="5">
    <source>
        <dbReference type="ARBA" id="ARBA00022989"/>
    </source>
</evidence>
<evidence type="ECO:0000256" key="3">
    <source>
        <dbReference type="ARBA" id="ARBA00022475"/>
    </source>
</evidence>
<evidence type="ECO:0000259" key="8">
    <source>
        <dbReference type="PROSITE" id="PS50850"/>
    </source>
</evidence>
<dbReference type="GO" id="GO:0022857">
    <property type="term" value="F:transmembrane transporter activity"/>
    <property type="evidence" value="ECO:0007669"/>
    <property type="project" value="InterPro"/>
</dbReference>
<dbReference type="PANTHER" id="PTHR42718:SF42">
    <property type="entry name" value="EXPORT PROTEIN"/>
    <property type="match status" value="1"/>
</dbReference>
<dbReference type="Gene3D" id="1.20.1720.10">
    <property type="entry name" value="Multidrug resistance protein D"/>
    <property type="match status" value="1"/>
</dbReference>
<keyword evidence="2" id="KW-0813">Transport</keyword>
<dbReference type="PROSITE" id="PS50850">
    <property type="entry name" value="MFS"/>
    <property type="match status" value="1"/>
</dbReference>
<feature type="transmembrane region" description="Helical" evidence="7">
    <location>
        <begin position="103"/>
        <end position="122"/>
    </location>
</feature>
<feature type="transmembrane region" description="Helical" evidence="7">
    <location>
        <begin position="162"/>
        <end position="183"/>
    </location>
</feature>
<comment type="caution">
    <text evidence="9">The sequence shown here is derived from an EMBL/GenBank/DDBJ whole genome shotgun (WGS) entry which is preliminary data.</text>
</comment>
<feature type="transmembrane region" description="Helical" evidence="7">
    <location>
        <begin position="36"/>
        <end position="61"/>
    </location>
</feature>
<keyword evidence="5 7" id="KW-1133">Transmembrane helix</keyword>
<feature type="transmembrane region" description="Helical" evidence="7">
    <location>
        <begin position="189"/>
        <end position="212"/>
    </location>
</feature>
<protein>
    <submittedName>
        <fullName evidence="9">EmrB/QacA subfamily drug resistance transporter</fullName>
    </submittedName>
</protein>
<feature type="transmembrane region" description="Helical" evidence="7">
    <location>
        <begin position="293"/>
        <end position="313"/>
    </location>
</feature>
<gene>
    <name evidence="9" type="ORF">GGQ63_001881</name>
</gene>
<evidence type="ECO:0000256" key="6">
    <source>
        <dbReference type="ARBA" id="ARBA00023136"/>
    </source>
</evidence>
<dbReference type="InterPro" id="IPR036259">
    <property type="entry name" value="MFS_trans_sf"/>
</dbReference>
<dbReference type="AlphaFoldDB" id="A0A7W9L1L3"/>
<feature type="transmembrane region" description="Helical" evidence="7">
    <location>
        <begin position="325"/>
        <end position="346"/>
    </location>
</feature>
<keyword evidence="10" id="KW-1185">Reference proteome</keyword>
<evidence type="ECO:0000256" key="1">
    <source>
        <dbReference type="ARBA" id="ARBA00004651"/>
    </source>
</evidence>
<feature type="transmembrane region" description="Helical" evidence="7">
    <location>
        <begin position="383"/>
        <end position="409"/>
    </location>
</feature>
<dbReference type="EMBL" id="JACHOO010000003">
    <property type="protein sequence ID" value="MBB5752827.1"/>
    <property type="molecule type" value="Genomic_DNA"/>
</dbReference>
<accession>A0A7W9L1L3</accession>
<dbReference type="InterPro" id="IPR004638">
    <property type="entry name" value="EmrB-like"/>
</dbReference>
<keyword evidence="3" id="KW-1003">Cell membrane</keyword>
<keyword evidence="6 7" id="KW-0472">Membrane</keyword>
<dbReference type="CDD" id="cd17321">
    <property type="entry name" value="MFS_MMR_MDR_like"/>
    <property type="match status" value="1"/>
</dbReference>
<dbReference type="SUPFAM" id="SSF103473">
    <property type="entry name" value="MFS general substrate transporter"/>
    <property type="match status" value="1"/>
</dbReference>
<dbReference type="InterPro" id="IPR020846">
    <property type="entry name" value="MFS_dom"/>
</dbReference>